<dbReference type="NCBIfam" id="TIGR03026">
    <property type="entry name" value="NDP-sugDHase"/>
    <property type="match status" value="1"/>
</dbReference>
<dbReference type="InterPro" id="IPR017476">
    <property type="entry name" value="UDP-Glc/GDP-Man"/>
</dbReference>
<dbReference type="PANTHER" id="PTHR43491">
    <property type="entry name" value="UDP-N-ACETYL-D-MANNOSAMINE DEHYDROGENASE"/>
    <property type="match status" value="1"/>
</dbReference>
<evidence type="ECO:0000259" key="4">
    <source>
        <dbReference type="Pfam" id="PF00984"/>
    </source>
</evidence>
<feature type="domain" description="UDP-glucose/GDP-mannose dehydrogenase dimerisation" evidence="4">
    <location>
        <begin position="242"/>
        <end position="313"/>
    </location>
</feature>
<dbReference type="PIRSF" id="PIRSF500136">
    <property type="entry name" value="UDP_ManNAc_DH"/>
    <property type="match status" value="1"/>
</dbReference>
<proteinExistence type="inferred from homology"/>
<comment type="caution">
    <text evidence="6">The sequence shown here is derived from an EMBL/GenBank/DDBJ whole genome shotgun (WGS) entry which is preliminary data.</text>
</comment>
<feature type="region of interest" description="Disordered" evidence="3">
    <location>
        <begin position="1"/>
        <end position="23"/>
    </location>
</feature>
<evidence type="ECO:0000259" key="5">
    <source>
        <dbReference type="Pfam" id="PF03721"/>
    </source>
</evidence>
<dbReference type="OrthoDB" id="5059218at2759"/>
<dbReference type="GO" id="GO:0016616">
    <property type="term" value="F:oxidoreductase activity, acting on the CH-OH group of donors, NAD or NADP as acceptor"/>
    <property type="evidence" value="ECO:0007669"/>
    <property type="project" value="InterPro"/>
</dbReference>
<name>A0A8H4IJU0_9PEZI</name>
<dbReference type="SUPFAM" id="SSF52413">
    <property type="entry name" value="UDP-glucose/GDP-mannose dehydrogenase C-terminal domain"/>
    <property type="match status" value="1"/>
</dbReference>
<dbReference type="InterPro" id="IPR001732">
    <property type="entry name" value="UDP-Glc/GDP-Man_DH_N"/>
</dbReference>
<dbReference type="Gene3D" id="3.40.50.720">
    <property type="entry name" value="NAD(P)-binding Rossmann-like Domain"/>
    <property type="match status" value="2"/>
</dbReference>
<dbReference type="SUPFAM" id="SSF48179">
    <property type="entry name" value="6-phosphogluconate dehydrogenase C-terminal domain-like"/>
    <property type="match status" value="1"/>
</dbReference>
<keyword evidence="7" id="KW-1185">Reference proteome</keyword>
<dbReference type="Pfam" id="PF00984">
    <property type="entry name" value="UDPG_MGDP_dh"/>
    <property type="match status" value="1"/>
</dbReference>
<dbReference type="GO" id="GO:0051287">
    <property type="term" value="F:NAD binding"/>
    <property type="evidence" value="ECO:0007669"/>
    <property type="project" value="InterPro"/>
</dbReference>
<dbReference type="SUPFAM" id="SSF51735">
    <property type="entry name" value="NAD(P)-binding Rossmann-fold domains"/>
    <property type="match status" value="1"/>
</dbReference>
<dbReference type="GO" id="GO:0016628">
    <property type="term" value="F:oxidoreductase activity, acting on the CH-CH group of donors, NAD or NADP as acceptor"/>
    <property type="evidence" value="ECO:0007669"/>
    <property type="project" value="InterPro"/>
</dbReference>
<dbReference type="InterPro" id="IPR014026">
    <property type="entry name" value="UDP-Glc/GDP-Man_DH_dimer"/>
</dbReference>
<reference evidence="6" key="1">
    <citation type="submission" date="2020-04" db="EMBL/GenBank/DDBJ databases">
        <title>Genome Assembly and Annotation of Botryosphaeria dothidea sdau 11-99, a Latent Pathogen of Apple Fruit Ring Rot in China.</title>
        <authorList>
            <person name="Yu C."/>
            <person name="Diao Y."/>
            <person name="Lu Q."/>
            <person name="Zhao J."/>
            <person name="Cui S."/>
            <person name="Peng C."/>
            <person name="He B."/>
            <person name="Liu H."/>
        </authorList>
    </citation>
    <scope>NUCLEOTIDE SEQUENCE [LARGE SCALE GENOMIC DNA]</scope>
    <source>
        <strain evidence="6">Sdau11-99</strain>
    </source>
</reference>
<dbReference type="Pfam" id="PF03721">
    <property type="entry name" value="UDPG_MGDP_dh_N"/>
    <property type="match status" value="1"/>
</dbReference>
<feature type="domain" description="UDP-glucose/GDP-mannose dehydrogenase N-terminal" evidence="5">
    <location>
        <begin position="115"/>
        <end position="214"/>
    </location>
</feature>
<evidence type="ECO:0000256" key="3">
    <source>
        <dbReference type="SAM" id="MobiDB-lite"/>
    </source>
</evidence>
<dbReference type="PIRSF" id="PIRSF000124">
    <property type="entry name" value="UDPglc_GDPman_dh"/>
    <property type="match status" value="1"/>
</dbReference>
<dbReference type="InterPro" id="IPR036220">
    <property type="entry name" value="UDP-Glc/GDP-Man_DH_C_sf"/>
</dbReference>
<gene>
    <name evidence="6" type="ORF">GTA08_BOTSDO09584</name>
</gene>
<dbReference type="PANTHER" id="PTHR43491:SF2">
    <property type="entry name" value="UDP-N-ACETYL-D-MANNOSAMINE DEHYDROGENASE"/>
    <property type="match status" value="1"/>
</dbReference>
<sequence length="452" mass="49053">MPHQVHSTDIAMSNSPNPQDSLNVWHSLRSTDAETPPPEEVQEGFFNGALVQPLTRVCPSEAPLVAVIGVGYVGEHLVTTFSSKFNVLAFDVSKQRLESLAKVLTSPSITLTSNASDLAAATHFLVSVPTTLLPNKQVDTSHIRAALATVSTYARPGATVVIESSVAVGMTRKLLQKLMISRQLKAGMSPERVDPGRIEPPVSSIPKIISGLDDITPDSLSSIQSLYSRVFDRVVPVSSPEVAEMTKLYENCQRMICIAYVNEMSDACEAHGISPFEVASAASTKPFGYLPFTPSLGVGGHCIPVNPYYLLTNNEFPLLQDAAERMWARPGKVADKAIRTLFARRGNEGVSKAWPEVLVVGVGFKPGQSVLSCSPGVAMMKHILQQWDVKVTFADPLVAETAVPFAPKLDEKDWTLQGLRKFDLIIVAIRQTGLDFGVLEELDDVQVKWCCA</sequence>
<accession>A0A8H4IJU0</accession>
<comment type="similarity">
    <text evidence="1 2">Belongs to the UDP-glucose/GDP-mannose dehydrogenase family.</text>
</comment>
<evidence type="ECO:0000313" key="7">
    <source>
        <dbReference type="Proteomes" id="UP000572817"/>
    </source>
</evidence>
<protein>
    <submittedName>
        <fullName evidence="6">Udp-glucose dehydrogenase udp-mannac protein</fullName>
    </submittedName>
</protein>
<dbReference type="InterPro" id="IPR008927">
    <property type="entry name" value="6-PGluconate_DH-like_C_sf"/>
</dbReference>
<dbReference type="EMBL" id="WWBZ02000073">
    <property type="protein sequence ID" value="KAF4302114.1"/>
    <property type="molecule type" value="Genomic_DNA"/>
</dbReference>
<evidence type="ECO:0000313" key="6">
    <source>
        <dbReference type="EMBL" id="KAF4302114.1"/>
    </source>
</evidence>
<evidence type="ECO:0000256" key="1">
    <source>
        <dbReference type="ARBA" id="ARBA00006601"/>
    </source>
</evidence>
<dbReference type="GO" id="GO:0000271">
    <property type="term" value="P:polysaccharide biosynthetic process"/>
    <property type="evidence" value="ECO:0007669"/>
    <property type="project" value="InterPro"/>
</dbReference>
<dbReference type="Proteomes" id="UP000572817">
    <property type="component" value="Unassembled WGS sequence"/>
</dbReference>
<dbReference type="AlphaFoldDB" id="A0A8H4IJU0"/>
<dbReference type="InterPro" id="IPR036291">
    <property type="entry name" value="NAD(P)-bd_dom_sf"/>
</dbReference>
<evidence type="ECO:0000256" key="2">
    <source>
        <dbReference type="PIRNR" id="PIRNR000124"/>
    </source>
</evidence>
<organism evidence="6 7">
    <name type="scientific">Botryosphaeria dothidea</name>
    <dbReference type="NCBI Taxonomy" id="55169"/>
    <lineage>
        <taxon>Eukaryota</taxon>
        <taxon>Fungi</taxon>
        <taxon>Dikarya</taxon>
        <taxon>Ascomycota</taxon>
        <taxon>Pezizomycotina</taxon>
        <taxon>Dothideomycetes</taxon>
        <taxon>Dothideomycetes incertae sedis</taxon>
        <taxon>Botryosphaeriales</taxon>
        <taxon>Botryosphaeriaceae</taxon>
        <taxon>Botryosphaeria</taxon>
    </lineage>
</organism>
<dbReference type="InterPro" id="IPR028359">
    <property type="entry name" value="UDP_ManNAc/GlcNAc_DH"/>
</dbReference>